<feature type="region of interest" description="Disordered" evidence="5">
    <location>
        <begin position="737"/>
        <end position="756"/>
    </location>
</feature>
<feature type="region of interest" description="Disordered" evidence="5">
    <location>
        <begin position="525"/>
        <end position="548"/>
    </location>
</feature>
<evidence type="ECO:0000256" key="1">
    <source>
        <dbReference type="ARBA" id="ARBA00004141"/>
    </source>
</evidence>
<dbReference type="GO" id="GO:0016020">
    <property type="term" value="C:membrane"/>
    <property type="evidence" value="ECO:0007669"/>
    <property type="project" value="UniProtKB-SubCell"/>
</dbReference>
<sequence>MAVSNKQSSSLASVAACDHSKASSTTVNNNNDGRDDKNNSTVVGGTSSPTPKRKNSHGSNSNSSNSSINIQNINYRHQLQPSSPSSRQLLQSQQQPQQMSLQNPRQQQQFSAKEQLLQQRIRHQQRLHRKHSNEQKVPSSSSDQIRQLTAKSSQKSGLFPEEDNDDDNSSIVVSNGSAAVVTAMKFASSSSSGNSSKSGKVQSLSSSSPPLRSQQQQQQHPPQPPMSSSLNSLPSRPTCQTFPDEADRKRIVGCLAAILASSYTHETAPHLLVKKESSKQQNQQQQSQQHQCYEEHQQLQQRDVPLNDSSLLTSNEVGANTRRPSFDVSLSSSSLEGKDDTTFTPTKKKPQHQQNVGNNHPLSIDSTTSSINHHHHVLQPHKQQQKLIRQSSATYSSNNTGNTATSPTQHGSTTSITTTTTKAPSFHQSFTSSINNSIQKASLSTTSSTQPPSKLKDELAEIRHRIRRHVIYSELLVSSAELLLLDSSHAKAFLPMLEGLLTKVEVDDTSSVHGGVGGSNYVGNDSIMGAGSSHGGQQQRQSWKGRGFGGGGVVVDSDLFMQQQTASMKQGADNAPPPAAAKPLSNNRVRSNSVPRHDQPSMKSKTEKNAEMSEKKVASAPNSGDLYEPFHAAETSAARSRAASSPSLPPSTPPTYAPLETVMVDKDLIAPFLQTLTPGAGFSCIALLLLNHLLRDGRGYDARVRQAFKRLAVVVLSHELKVGGILRVDLEEEDDLDSMLRSTTQQPNSNEDGVLDDADELARLAARKFEAMEHAIAAKLIAMSGETSAEAETETAANRGRGSRQQSSAPRSHSQSAPASVNTTPNSSSHGGRIALAPKETPTSSQHGISREQLLRGIKVGTAGAVGATLFALTGGLAAPGIAAGLAAVAGGSALAAGVTTVLSSAAAITTIFGVGGAGLAGYKMHRRTKGLTEFDFQKEQLGKNSEAELFSTVCISGWLRDARDFQRPCSLILFCSGHLFISQWGVSPSHPRIIDKQELLERFYFIHNPDNVHRVPEILKHWKGRYFQLWRALKEKYGSDPSNLFPLRNGPRISAELTHEEGLSVDFLMDELGYTPKKKPPPKEKKSHFFGMKSSSAGTTERQVSSTATRPKSSPPKDPKELQSAQRQLTDSTLKKKKGLLETIGVNSSELASSLSLFSESETNSINDNSTHTASSIPDTSNRGTSQRQTTNNDAAAVKPPPKHLLTVWDYHANYGGELYTVRWESDLLMELCDSVADQMIEWGVSATKTILHTTVFATLMTAVTLPYSLVLAANAIDSSWTMATERADRAGVELAKNLIDSNAGHRPVVLVGFSMGARVIYSCLKELARHQEIWEDHQQKKKLPPSKRKQKDNNQGEEQLKYIREPASIVEDAILMGTPNHISLKSWEACRRVVAGRLVNCYSRKDLILSLMFQMKKFQGILRAICGTSPVTVNGVENFDVTDLVTGHTDYCLVSGEILKRVRHGQPQRASVSGNEVMAMVTTIKVANNDFSLASLADEAERSSK</sequence>
<accession>A0AAD8Y1L3</accession>
<feature type="compositionally biased region" description="Low complexity" evidence="5">
    <location>
        <begin position="529"/>
        <end position="542"/>
    </location>
</feature>
<feature type="transmembrane region" description="Helical" evidence="6">
    <location>
        <begin position="895"/>
        <end position="923"/>
    </location>
</feature>
<feature type="compositionally biased region" description="Low complexity" evidence="5">
    <location>
        <begin position="632"/>
        <end position="646"/>
    </location>
</feature>
<feature type="transmembrane region" description="Helical" evidence="6">
    <location>
        <begin position="970"/>
        <end position="987"/>
    </location>
</feature>
<keyword evidence="2 6" id="KW-0812">Transmembrane</keyword>
<feature type="transmembrane region" description="Helical" evidence="6">
    <location>
        <begin position="860"/>
        <end position="889"/>
    </location>
</feature>
<feature type="compositionally biased region" description="Low complexity" evidence="5">
    <location>
        <begin position="788"/>
        <end position="797"/>
    </location>
</feature>
<dbReference type="PANTHER" id="PTHR17920">
    <property type="entry name" value="TRANSMEMBRANE AND COILED-COIL DOMAIN-CONTAINING PROTEIN 4 TMCO4"/>
    <property type="match status" value="1"/>
</dbReference>
<evidence type="ECO:0000256" key="3">
    <source>
        <dbReference type="ARBA" id="ARBA00022989"/>
    </source>
</evidence>
<evidence type="ECO:0000256" key="4">
    <source>
        <dbReference type="ARBA" id="ARBA00023136"/>
    </source>
</evidence>
<reference evidence="7" key="1">
    <citation type="submission" date="2023-06" db="EMBL/GenBank/DDBJ databases">
        <title>Survivors Of The Sea: Transcriptome response of Skeletonema marinoi to long-term dormancy.</title>
        <authorList>
            <person name="Pinder M.I.M."/>
            <person name="Kourtchenko O."/>
            <person name="Robertson E.K."/>
            <person name="Larsson T."/>
            <person name="Maumus F."/>
            <person name="Osuna-Cruz C.M."/>
            <person name="Vancaester E."/>
            <person name="Stenow R."/>
            <person name="Vandepoele K."/>
            <person name="Ploug H."/>
            <person name="Bruchert V."/>
            <person name="Godhe A."/>
            <person name="Topel M."/>
        </authorList>
    </citation>
    <scope>NUCLEOTIDE SEQUENCE</scope>
    <source>
        <strain evidence="7">R05AC</strain>
    </source>
</reference>
<evidence type="ECO:0000256" key="6">
    <source>
        <dbReference type="SAM" id="Phobius"/>
    </source>
</evidence>
<keyword evidence="8" id="KW-1185">Reference proteome</keyword>
<feature type="region of interest" description="Disordered" evidence="5">
    <location>
        <begin position="1"/>
        <end position="171"/>
    </location>
</feature>
<dbReference type="PROSITE" id="PS51257">
    <property type="entry name" value="PROKAR_LIPOPROTEIN"/>
    <property type="match status" value="1"/>
</dbReference>
<feature type="region of interest" description="Disordered" evidence="5">
    <location>
        <begin position="1338"/>
        <end position="1360"/>
    </location>
</feature>
<feature type="compositionally biased region" description="Polar residues" evidence="5">
    <location>
        <begin position="40"/>
        <end position="50"/>
    </location>
</feature>
<proteinExistence type="predicted"/>
<feature type="region of interest" description="Disordered" evidence="5">
    <location>
        <begin position="275"/>
        <end position="419"/>
    </location>
</feature>
<feature type="compositionally biased region" description="Polar residues" evidence="5">
    <location>
        <begin position="803"/>
        <end position="830"/>
    </location>
</feature>
<feature type="compositionally biased region" description="Polar residues" evidence="5">
    <location>
        <begin position="381"/>
        <end position="411"/>
    </location>
</feature>
<feature type="transmembrane region" description="Helical" evidence="6">
    <location>
        <begin position="668"/>
        <end position="690"/>
    </location>
</feature>
<feature type="compositionally biased region" description="Polar residues" evidence="5">
    <location>
        <begin position="1124"/>
        <end position="1133"/>
    </location>
</feature>
<feature type="compositionally biased region" description="Polar residues" evidence="5">
    <location>
        <begin position="1"/>
        <end position="12"/>
    </location>
</feature>
<keyword evidence="7" id="KW-0378">Hydrolase</keyword>
<keyword evidence="3 6" id="KW-1133">Transmembrane helix</keyword>
<feature type="compositionally biased region" description="Basic residues" evidence="5">
    <location>
        <begin position="120"/>
        <end position="131"/>
    </location>
</feature>
<feature type="compositionally biased region" description="Basic residues" evidence="5">
    <location>
        <begin position="1341"/>
        <end position="1352"/>
    </location>
</feature>
<protein>
    <submittedName>
        <fullName evidence="7">Alpha/beta hydrolase family protein</fullName>
    </submittedName>
</protein>
<dbReference type="EMBL" id="JATAAI010000026">
    <property type="protein sequence ID" value="KAK1737380.1"/>
    <property type="molecule type" value="Genomic_DNA"/>
</dbReference>
<evidence type="ECO:0000256" key="5">
    <source>
        <dbReference type="SAM" id="MobiDB-lite"/>
    </source>
</evidence>
<evidence type="ECO:0000256" key="2">
    <source>
        <dbReference type="ARBA" id="ARBA00022692"/>
    </source>
</evidence>
<evidence type="ECO:0000313" key="7">
    <source>
        <dbReference type="EMBL" id="KAK1737380.1"/>
    </source>
</evidence>
<feature type="compositionally biased region" description="Polar residues" evidence="5">
    <location>
        <begin position="1164"/>
        <end position="1195"/>
    </location>
</feature>
<feature type="compositionally biased region" description="Basic residues" evidence="5">
    <location>
        <begin position="1077"/>
        <end position="1089"/>
    </location>
</feature>
<comment type="caution">
    <text evidence="7">The sequence shown here is derived from an EMBL/GenBank/DDBJ whole genome shotgun (WGS) entry which is preliminary data.</text>
</comment>
<dbReference type="InterPro" id="IPR007941">
    <property type="entry name" value="DUF726"/>
</dbReference>
<feature type="compositionally biased region" description="Basic and acidic residues" evidence="5">
    <location>
        <begin position="595"/>
        <end position="617"/>
    </location>
</feature>
<evidence type="ECO:0000313" key="8">
    <source>
        <dbReference type="Proteomes" id="UP001224775"/>
    </source>
</evidence>
<feature type="compositionally biased region" description="Polar residues" evidence="5">
    <location>
        <begin position="352"/>
        <end position="371"/>
    </location>
</feature>
<feature type="compositionally biased region" description="Low complexity" evidence="5">
    <location>
        <begin position="188"/>
        <end position="237"/>
    </location>
</feature>
<feature type="region of interest" description="Disordered" evidence="5">
    <location>
        <begin position="1164"/>
        <end position="1200"/>
    </location>
</feature>
<gene>
    <name evidence="7" type="ORF">QTG54_012247</name>
</gene>
<dbReference type="Pfam" id="PF05277">
    <property type="entry name" value="DUF726"/>
    <property type="match status" value="3"/>
</dbReference>
<comment type="subcellular location">
    <subcellularLocation>
        <location evidence="1">Membrane</location>
        <topology evidence="1">Multi-pass membrane protein</topology>
    </subcellularLocation>
</comment>
<organism evidence="7 8">
    <name type="scientific">Skeletonema marinoi</name>
    <dbReference type="NCBI Taxonomy" id="267567"/>
    <lineage>
        <taxon>Eukaryota</taxon>
        <taxon>Sar</taxon>
        <taxon>Stramenopiles</taxon>
        <taxon>Ochrophyta</taxon>
        <taxon>Bacillariophyta</taxon>
        <taxon>Coscinodiscophyceae</taxon>
        <taxon>Thalassiosirophycidae</taxon>
        <taxon>Thalassiosirales</taxon>
        <taxon>Skeletonemataceae</taxon>
        <taxon>Skeletonema</taxon>
        <taxon>Skeletonema marinoi-dohrnii complex</taxon>
    </lineage>
</organism>
<name>A0AAD8Y1L3_9STRA</name>
<feature type="region of interest" description="Disordered" evidence="5">
    <location>
        <begin position="1076"/>
        <end position="1135"/>
    </location>
</feature>
<feature type="compositionally biased region" description="Polar residues" evidence="5">
    <location>
        <begin position="1094"/>
        <end position="1113"/>
    </location>
</feature>
<feature type="compositionally biased region" description="Polar residues" evidence="5">
    <location>
        <begin position="740"/>
        <end position="751"/>
    </location>
</feature>
<feature type="compositionally biased region" description="Low complexity" evidence="5">
    <location>
        <begin position="279"/>
        <end position="291"/>
    </location>
</feature>
<feature type="compositionally biased region" description="Polar residues" evidence="5">
    <location>
        <begin position="307"/>
        <end position="318"/>
    </location>
</feature>
<feature type="compositionally biased region" description="Polar residues" evidence="5">
    <location>
        <begin position="135"/>
        <end position="156"/>
    </location>
</feature>
<keyword evidence="4 6" id="KW-0472">Membrane</keyword>
<feature type="region of interest" description="Disordered" evidence="5">
    <location>
        <begin position="188"/>
        <end position="244"/>
    </location>
</feature>
<dbReference type="PANTHER" id="PTHR17920:SF3">
    <property type="entry name" value="TRANSMEMBRANE AND COILED-COIL DOMAIN-CONTAINING PROTEIN 4"/>
    <property type="match status" value="1"/>
</dbReference>
<dbReference type="GO" id="GO:0016787">
    <property type="term" value="F:hydrolase activity"/>
    <property type="evidence" value="ECO:0007669"/>
    <property type="project" value="UniProtKB-KW"/>
</dbReference>
<feature type="region of interest" description="Disordered" evidence="5">
    <location>
        <begin position="788"/>
        <end position="849"/>
    </location>
</feature>
<feature type="region of interest" description="Disordered" evidence="5">
    <location>
        <begin position="565"/>
        <end position="654"/>
    </location>
</feature>
<feature type="compositionally biased region" description="Low complexity" evidence="5">
    <location>
        <begin position="57"/>
        <end position="119"/>
    </location>
</feature>
<feature type="compositionally biased region" description="Polar residues" evidence="5">
    <location>
        <begin position="584"/>
        <end position="594"/>
    </location>
</feature>
<dbReference type="Proteomes" id="UP001224775">
    <property type="component" value="Unassembled WGS sequence"/>
</dbReference>